<name>A0A6A7K996_9FIRM</name>
<evidence type="ECO:0000256" key="1">
    <source>
        <dbReference type="SAM" id="Phobius"/>
    </source>
</evidence>
<proteinExistence type="predicted"/>
<evidence type="ECO:0000313" key="2">
    <source>
        <dbReference type="EMBL" id="MPW25966.1"/>
    </source>
</evidence>
<dbReference type="EMBL" id="WHNX01000012">
    <property type="protein sequence ID" value="MPW25966.1"/>
    <property type="molecule type" value="Genomic_DNA"/>
</dbReference>
<protein>
    <submittedName>
        <fullName evidence="2">Uncharacterized protein</fullName>
    </submittedName>
</protein>
<evidence type="ECO:0000313" key="3">
    <source>
        <dbReference type="Proteomes" id="UP000440004"/>
    </source>
</evidence>
<keyword evidence="1" id="KW-0472">Membrane</keyword>
<feature type="transmembrane region" description="Helical" evidence="1">
    <location>
        <begin position="6"/>
        <end position="25"/>
    </location>
</feature>
<dbReference type="Proteomes" id="UP000440004">
    <property type="component" value="Unassembled WGS sequence"/>
</dbReference>
<dbReference type="RefSeq" id="WP_152803965.1">
    <property type="nucleotide sequence ID" value="NZ_WHNX01000012.1"/>
</dbReference>
<accession>A0A6A7K996</accession>
<dbReference type="AlphaFoldDB" id="A0A6A7K996"/>
<comment type="caution">
    <text evidence="2">The sequence shown here is derived from an EMBL/GenBank/DDBJ whole genome shotgun (WGS) entry which is preliminary data.</text>
</comment>
<sequence>MFHEINFGTVMISIILSIITAYIYIRLEFNKYLDLVDKQNQAFLCDIKNATIESIKNIVK</sequence>
<keyword evidence="1" id="KW-1133">Transmembrane helix</keyword>
<reference evidence="2 3" key="1">
    <citation type="submission" date="2019-10" db="EMBL/GenBank/DDBJ databases">
        <title>Alkalibaculum tamaniensis sp.nov., a new alkaliphilic acetogen, isolated on methoxylated aromatics from a mud volcano.</title>
        <authorList>
            <person name="Khomyakova M.A."/>
            <person name="Merkel A.Y."/>
            <person name="Bonch-Osmolovskaya E.A."/>
            <person name="Slobodkin A.I."/>
        </authorList>
    </citation>
    <scope>NUCLEOTIDE SEQUENCE [LARGE SCALE GENOMIC DNA]</scope>
    <source>
        <strain evidence="2 3">M08DMB</strain>
    </source>
</reference>
<keyword evidence="3" id="KW-1185">Reference proteome</keyword>
<organism evidence="2 3">
    <name type="scientific">Alkalibaculum sporogenes</name>
    <dbReference type="NCBI Taxonomy" id="2655001"/>
    <lineage>
        <taxon>Bacteria</taxon>
        <taxon>Bacillati</taxon>
        <taxon>Bacillota</taxon>
        <taxon>Clostridia</taxon>
        <taxon>Eubacteriales</taxon>
        <taxon>Eubacteriaceae</taxon>
        <taxon>Alkalibaculum</taxon>
    </lineage>
</organism>
<gene>
    <name evidence="2" type="ORF">GC105_09200</name>
</gene>
<keyword evidence="1" id="KW-0812">Transmembrane</keyword>